<accession>A0ABP7YYM7</accession>
<keyword evidence="4" id="KW-1185">Reference proteome</keyword>
<dbReference type="Gene3D" id="3.30.1540.10">
    <property type="entry name" value="formyl-coa transferase, domain 3"/>
    <property type="match status" value="2"/>
</dbReference>
<dbReference type="RefSeq" id="WP_345021959.1">
    <property type="nucleotide sequence ID" value="NZ_BAABDO010000040.1"/>
</dbReference>
<evidence type="ECO:0000256" key="2">
    <source>
        <dbReference type="SAM" id="MobiDB-lite"/>
    </source>
</evidence>
<feature type="region of interest" description="Disordered" evidence="2">
    <location>
        <begin position="216"/>
        <end position="239"/>
    </location>
</feature>
<proteinExistence type="predicted"/>
<evidence type="ECO:0000256" key="1">
    <source>
        <dbReference type="ARBA" id="ARBA00022679"/>
    </source>
</evidence>
<dbReference type="InterPro" id="IPR003673">
    <property type="entry name" value="CoA-Trfase_fam_III"/>
</dbReference>
<evidence type="ECO:0000313" key="4">
    <source>
        <dbReference type="Proteomes" id="UP001500266"/>
    </source>
</evidence>
<sequence length="832" mass="88286">MLEHLRVLDLTDERGLMCGRLLADLGADVVQVEPPGGSPARQAPPVAGGAGPSLFWETYAAGRRGVVADLDTAEGRALVRRLADAADVVVTSAPAAWLRERGLDPRALRTGRPRLIVTAITAFGLSGPKAGYADSDLVVWAAGGPLDPHRDEGRPPLRISAPQAFLQAGADAAAGTLLAVLAREATGEGQVVDVSAQACLGVATLARVLAHAVGDGDPEWHREPAPRSDQSGSGAATPNALKKWHVKDGMVELHLSMGPAAGAFTNNLFAWLRDEGAVDERIASWDWRTLPGLLDDGTLTPADLDEARAAVRAFLKDRTKAEVLDAALRRRLLCVPIFDTADVAGAPHLAARGFWSEVEIEGRRVRIPGRFAQVTGGDGPRVRRRAPRVGEHTGEVLGEWLPGDRAGVRGDRAERADRGAAAARPRSARALEGLKVLDLAWVVAGPLIGRALADFGACVVRAESGTRIETARLMQPFYGGVPGPENSALFGNCNAGKLGLTVDLNSEDGRAVVRDLARWADVVVESFSPGRMAAWGLDYAALAADNPSLIMLSTSIAGQSGPLAGLAGYGNVGSSLSGLQGLVGWEDRLPLGPFGPYTDFLGPRLALAALLAAVADRRRTGRGRHIDVAQIEAGVFFLSPQVARYGFDGTVARRRGNRDEVLVPHGVYPCRPEGGRDRFVAIAVRGDAEWRRLAAVLDRPDLAGREDLATAAGRREHEDLLDEAIAEWTSRRAARDVERLLQAEGVPAHLSQASADFVADPQLAARGHIVALPHRLHGTAYVEGPRYLLSAAPGAVRRPAPTLGQDNETVLREILGYPEARVRELLEGGALR</sequence>
<gene>
    <name evidence="3" type="ORF">GCM10022416_30870</name>
</gene>
<dbReference type="Proteomes" id="UP001500266">
    <property type="component" value="Unassembled WGS sequence"/>
</dbReference>
<dbReference type="EMBL" id="BAABDO010000040">
    <property type="protein sequence ID" value="GAA4142173.1"/>
    <property type="molecule type" value="Genomic_DNA"/>
</dbReference>
<name>A0ABP7YYM7_9ACTN</name>
<dbReference type="Pfam" id="PF02515">
    <property type="entry name" value="CoA_transf_3"/>
    <property type="match status" value="2"/>
</dbReference>
<dbReference type="InterPro" id="IPR023606">
    <property type="entry name" value="CoA-Trfase_III_dom_1_sf"/>
</dbReference>
<comment type="caution">
    <text evidence="3">The sequence shown here is derived from an EMBL/GenBank/DDBJ whole genome shotgun (WGS) entry which is preliminary data.</text>
</comment>
<organism evidence="3 4">
    <name type="scientific">Actinomadura keratinilytica</name>
    <dbReference type="NCBI Taxonomy" id="547461"/>
    <lineage>
        <taxon>Bacteria</taxon>
        <taxon>Bacillati</taxon>
        <taxon>Actinomycetota</taxon>
        <taxon>Actinomycetes</taxon>
        <taxon>Streptosporangiales</taxon>
        <taxon>Thermomonosporaceae</taxon>
        <taxon>Actinomadura</taxon>
    </lineage>
</organism>
<dbReference type="GO" id="GO:0016740">
    <property type="term" value="F:transferase activity"/>
    <property type="evidence" value="ECO:0007669"/>
    <property type="project" value="UniProtKB-KW"/>
</dbReference>
<dbReference type="InterPro" id="IPR050483">
    <property type="entry name" value="CoA-transferase_III_domain"/>
</dbReference>
<protein>
    <submittedName>
        <fullName evidence="3">CoA transferase</fullName>
    </submittedName>
</protein>
<evidence type="ECO:0000313" key="3">
    <source>
        <dbReference type="EMBL" id="GAA4142173.1"/>
    </source>
</evidence>
<dbReference type="PANTHER" id="PTHR48207:SF3">
    <property type="entry name" value="SUCCINATE--HYDROXYMETHYLGLUTARATE COA-TRANSFERASE"/>
    <property type="match status" value="1"/>
</dbReference>
<dbReference type="Gene3D" id="3.40.50.10540">
    <property type="entry name" value="Crotonobetainyl-coa:carnitine coa-transferase, domain 1"/>
    <property type="match status" value="2"/>
</dbReference>
<reference evidence="4" key="1">
    <citation type="journal article" date="2019" name="Int. J. Syst. Evol. Microbiol.">
        <title>The Global Catalogue of Microorganisms (GCM) 10K type strain sequencing project: providing services to taxonomists for standard genome sequencing and annotation.</title>
        <authorList>
            <consortium name="The Broad Institute Genomics Platform"/>
            <consortium name="The Broad Institute Genome Sequencing Center for Infectious Disease"/>
            <person name="Wu L."/>
            <person name="Ma J."/>
        </authorList>
    </citation>
    <scope>NUCLEOTIDE SEQUENCE [LARGE SCALE GENOMIC DNA]</scope>
    <source>
        <strain evidence="4">JCM 17316</strain>
    </source>
</reference>
<keyword evidence="1 3" id="KW-0808">Transferase</keyword>
<dbReference type="PANTHER" id="PTHR48207">
    <property type="entry name" value="SUCCINATE--HYDROXYMETHYLGLUTARATE COA-TRANSFERASE"/>
    <property type="match status" value="1"/>
</dbReference>
<dbReference type="InterPro" id="IPR044855">
    <property type="entry name" value="CoA-Trfase_III_dom3_sf"/>
</dbReference>
<dbReference type="SUPFAM" id="SSF89796">
    <property type="entry name" value="CoA-transferase family III (CaiB/BaiF)"/>
    <property type="match status" value="2"/>
</dbReference>